<reference evidence="2 3" key="1">
    <citation type="submission" date="2018-07" db="EMBL/GenBank/DDBJ databases">
        <title>Complete Genome and Methylome Analysis of Deinococcus wulumuqiensis NEB 479.</title>
        <authorList>
            <person name="Fomenkov A."/>
            <person name="Luyten Y."/>
            <person name="Vincze T."/>
            <person name="Anton B.P."/>
            <person name="Clark T."/>
            <person name="Roberts R.J."/>
            <person name="Morgan R.D."/>
        </authorList>
    </citation>
    <scope>NUCLEOTIDE SEQUENCE [LARGE SCALE GENOMIC DNA]</scope>
    <source>
        <strain evidence="2 3">NEB 479</strain>
        <plasmid evidence="3">Plasmid pdrdi</plasmid>
    </source>
</reference>
<gene>
    <name evidence="2" type="ORF">DVJ83_18865</name>
</gene>
<dbReference type="RefSeq" id="WP_114673761.1">
    <property type="nucleotide sequence ID" value="NZ_CP031163.1"/>
</dbReference>
<dbReference type="InterPro" id="IPR024305">
    <property type="entry name" value="ssDNA-bd_DdrB-like"/>
</dbReference>
<dbReference type="KEGG" id="dwu:DVJ83_18865"/>
<sequence>MPDIQTTVVNDLGIRLTLTANSASEALNLIRQYAAQGYAPEREERPGGIELPLEAHDNFDWRLLGARPWKDAEGNEGVWHKGFFYRKRELEAVDNRKMKLPPAIKYSRGARPTDPPHIQEKSEGDIAYKKGSGRNALGFNPEMDSPGPRRGRC</sequence>
<accession>A0A345IN57</accession>
<organism evidence="2 3">
    <name type="scientific">Deinococcus wulumuqiensis</name>
    <dbReference type="NCBI Taxonomy" id="980427"/>
    <lineage>
        <taxon>Bacteria</taxon>
        <taxon>Thermotogati</taxon>
        <taxon>Deinococcota</taxon>
        <taxon>Deinococci</taxon>
        <taxon>Deinococcales</taxon>
        <taxon>Deinococcaceae</taxon>
        <taxon>Deinococcus</taxon>
    </lineage>
</organism>
<protein>
    <submittedName>
        <fullName evidence="2">Uncharacterized protein</fullName>
    </submittedName>
</protein>
<dbReference type="Proteomes" id="UP000253744">
    <property type="component" value="Plasmid pDrdI"/>
</dbReference>
<dbReference type="EMBL" id="CP031163">
    <property type="protein sequence ID" value="AXH01130.1"/>
    <property type="molecule type" value="Genomic_DNA"/>
</dbReference>
<proteinExistence type="predicted"/>
<geneLocation type="plasmid" evidence="3">
    <name>pdrdi</name>
</geneLocation>
<dbReference type="AlphaFoldDB" id="A0A345IN57"/>
<evidence type="ECO:0000313" key="2">
    <source>
        <dbReference type="EMBL" id="AXH01130.1"/>
    </source>
</evidence>
<keyword evidence="2" id="KW-0614">Plasmid</keyword>
<feature type="region of interest" description="Disordered" evidence="1">
    <location>
        <begin position="103"/>
        <end position="153"/>
    </location>
</feature>
<evidence type="ECO:0000256" key="1">
    <source>
        <dbReference type="SAM" id="MobiDB-lite"/>
    </source>
</evidence>
<name>A0A345IN57_9DEIO</name>
<dbReference type="Pfam" id="PF12747">
    <property type="entry name" value="DdrB"/>
    <property type="match status" value="1"/>
</dbReference>
<feature type="compositionally biased region" description="Basic and acidic residues" evidence="1">
    <location>
        <begin position="117"/>
        <end position="128"/>
    </location>
</feature>
<evidence type="ECO:0000313" key="3">
    <source>
        <dbReference type="Proteomes" id="UP000253744"/>
    </source>
</evidence>